<dbReference type="GO" id="GO:0005524">
    <property type="term" value="F:ATP binding"/>
    <property type="evidence" value="ECO:0007669"/>
    <property type="project" value="UniProtKB-UniRule"/>
</dbReference>
<evidence type="ECO:0000256" key="3">
    <source>
        <dbReference type="ARBA" id="ARBA00022527"/>
    </source>
</evidence>
<dbReference type="Gene3D" id="1.10.510.10">
    <property type="entry name" value="Transferase(Phosphotransferase) domain 1"/>
    <property type="match status" value="1"/>
</dbReference>
<dbReference type="OrthoDB" id="248923at2759"/>
<dbReference type="RefSeq" id="XP_031351672.1">
    <property type="nucleotide sequence ID" value="XM_031495812.1"/>
</dbReference>
<dbReference type="PANTHER" id="PTHR44899">
    <property type="entry name" value="CAMK FAMILY PROTEIN KINASE"/>
    <property type="match status" value="1"/>
</dbReference>
<evidence type="ECO:0000256" key="1">
    <source>
        <dbReference type="ARBA" id="ARBA00010886"/>
    </source>
</evidence>
<evidence type="ECO:0000256" key="7">
    <source>
        <dbReference type="ARBA" id="ARBA00022840"/>
    </source>
</evidence>
<evidence type="ECO:0000256" key="10">
    <source>
        <dbReference type="PROSITE-ProRule" id="PRU10141"/>
    </source>
</evidence>
<dbReference type="SUPFAM" id="SSF56112">
    <property type="entry name" value="Protein kinase-like (PK-like)"/>
    <property type="match status" value="1"/>
</dbReference>
<evidence type="ECO:0000256" key="5">
    <source>
        <dbReference type="ARBA" id="ARBA00022741"/>
    </source>
</evidence>
<dbReference type="PRINTS" id="PR00109">
    <property type="entry name" value="TYRKINASE"/>
</dbReference>
<comment type="catalytic activity">
    <reaction evidence="9">
        <text>L-seryl-[protein] + ATP = O-phospho-L-seryl-[protein] + ADP + H(+)</text>
        <dbReference type="Rhea" id="RHEA:17989"/>
        <dbReference type="Rhea" id="RHEA-COMP:9863"/>
        <dbReference type="Rhea" id="RHEA-COMP:11604"/>
        <dbReference type="ChEBI" id="CHEBI:15378"/>
        <dbReference type="ChEBI" id="CHEBI:29999"/>
        <dbReference type="ChEBI" id="CHEBI:30616"/>
        <dbReference type="ChEBI" id="CHEBI:83421"/>
        <dbReference type="ChEBI" id="CHEBI:456216"/>
        <dbReference type="EC" id="2.7.11.1"/>
    </reaction>
</comment>
<dbReference type="KEGG" id="ppyr:116176962"/>
<comment type="similarity">
    <text evidence="1">Belongs to the protein kinase superfamily. NEK Ser/Thr protein kinase family. NIMA subfamily.</text>
</comment>
<proteinExistence type="inferred from homology"/>
<dbReference type="PROSITE" id="PS00107">
    <property type="entry name" value="PROTEIN_KINASE_ATP"/>
    <property type="match status" value="1"/>
</dbReference>
<evidence type="ECO:0000256" key="2">
    <source>
        <dbReference type="ARBA" id="ARBA00012513"/>
    </source>
</evidence>
<dbReference type="AlphaFoldDB" id="A0A1Y1MT33"/>
<dbReference type="PIRSF" id="PIRSF000654">
    <property type="entry name" value="Integrin-linked_kinase"/>
    <property type="match status" value="1"/>
</dbReference>
<dbReference type="InterPro" id="IPR000719">
    <property type="entry name" value="Prot_kinase_dom"/>
</dbReference>
<dbReference type="PROSITE" id="PS50011">
    <property type="entry name" value="PROTEIN_KINASE_DOM"/>
    <property type="match status" value="1"/>
</dbReference>
<comment type="catalytic activity">
    <reaction evidence="8">
        <text>L-threonyl-[protein] + ATP = O-phospho-L-threonyl-[protein] + ADP + H(+)</text>
        <dbReference type="Rhea" id="RHEA:46608"/>
        <dbReference type="Rhea" id="RHEA-COMP:11060"/>
        <dbReference type="Rhea" id="RHEA-COMP:11605"/>
        <dbReference type="ChEBI" id="CHEBI:15378"/>
        <dbReference type="ChEBI" id="CHEBI:30013"/>
        <dbReference type="ChEBI" id="CHEBI:30616"/>
        <dbReference type="ChEBI" id="CHEBI:61977"/>
        <dbReference type="ChEBI" id="CHEBI:456216"/>
        <dbReference type="EC" id="2.7.11.1"/>
    </reaction>
</comment>
<dbReference type="PANTHER" id="PTHR44899:SF3">
    <property type="entry name" value="SERINE_THREONINE-PROTEIN KINASE NEK1"/>
    <property type="match status" value="1"/>
</dbReference>
<evidence type="ECO:0000259" key="12">
    <source>
        <dbReference type="PROSITE" id="PS50011"/>
    </source>
</evidence>
<keyword evidence="4" id="KW-0808">Transferase</keyword>
<dbReference type="Pfam" id="PF00069">
    <property type="entry name" value="Pkinase"/>
    <property type="match status" value="1"/>
</dbReference>
<evidence type="ECO:0000256" key="8">
    <source>
        <dbReference type="ARBA" id="ARBA00047899"/>
    </source>
</evidence>
<evidence type="ECO:0000256" key="4">
    <source>
        <dbReference type="ARBA" id="ARBA00022679"/>
    </source>
</evidence>
<dbReference type="GO" id="GO:0006950">
    <property type="term" value="P:response to stress"/>
    <property type="evidence" value="ECO:0007669"/>
    <property type="project" value="UniProtKB-ARBA"/>
</dbReference>
<dbReference type="InterPro" id="IPR008271">
    <property type="entry name" value="Ser/Thr_kinase_AS"/>
</dbReference>
<keyword evidence="3 11" id="KW-0723">Serine/threonine-protein kinase</keyword>
<dbReference type="InterPro" id="IPR017441">
    <property type="entry name" value="Protein_kinase_ATP_BS"/>
</dbReference>
<keyword evidence="7 10" id="KW-0067">ATP-binding</keyword>
<keyword evidence="6" id="KW-0418">Kinase</keyword>
<dbReference type="SMART" id="SM00220">
    <property type="entry name" value="S_TKc"/>
    <property type="match status" value="1"/>
</dbReference>
<dbReference type="FunFam" id="3.30.200.20:FF:000097">
    <property type="entry name" value="Probable serine/threonine-protein kinase nek1"/>
    <property type="match status" value="1"/>
</dbReference>
<feature type="binding site" evidence="10">
    <location>
        <position position="33"/>
    </location>
    <ligand>
        <name>ATP</name>
        <dbReference type="ChEBI" id="CHEBI:30616"/>
    </ligand>
</feature>
<dbReference type="GO" id="GO:0004674">
    <property type="term" value="F:protein serine/threonine kinase activity"/>
    <property type="evidence" value="ECO:0007669"/>
    <property type="project" value="UniProtKB-KW"/>
</dbReference>
<dbReference type="EC" id="2.7.11.1" evidence="2"/>
<evidence type="ECO:0000256" key="6">
    <source>
        <dbReference type="ARBA" id="ARBA00022777"/>
    </source>
</evidence>
<sequence>MHSFNILQKLGKGTFGTVYLCERKHNKLKVVVKEVNYDLNGEQMASAKNEVAILKCLKHPNVVLYFDSFVSDNIFYIVMEYATKGSLYDFIKRNKPNLLSQQTVLNYFCQILNGLHHIHSKNIIHRDLKAENIFLTGLQADVVKIGDFGISKILQNETKTQTFIGTANYLAPEMCHGKPYNTKSDIWSLGCILYELCALERMFDGPVANVVYSISTGRKKLINSSLYETGVQYLVEVMLQLEPANRPDTVSLMKFPVLLQTMYTLGVTLGCIKF</sequence>
<protein>
    <recommendedName>
        <fullName evidence="2">non-specific serine/threonine protein kinase</fullName>
        <ecNumber evidence="2">2.7.11.1</ecNumber>
    </recommendedName>
</protein>
<dbReference type="InterPro" id="IPR051131">
    <property type="entry name" value="NEK_Ser/Thr_kinase_NIMA"/>
</dbReference>
<dbReference type="GeneID" id="116176962"/>
<dbReference type="InterPro" id="IPR011009">
    <property type="entry name" value="Kinase-like_dom_sf"/>
</dbReference>
<reference evidence="13" key="1">
    <citation type="journal article" date="2016" name="Sci. Rep.">
        <title>Molecular characterization of firefly nuptial gifts: a multi-omics approach sheds light on postcopulatory sexual selection.</title>
        <authorList>
            <person name="Al-Wathiqui N."/>
            <person name="Fallon T.R."/>
            <person name="South A."/>
            <person name="Weng J.K."/>
            <person name="Lewis S.M."/>
        </authorList>
    </citation>
    <scope>NUCLEOTIDE SEQUENCE</scope>
</reference>
<evidence type="ECO:0000256" key="11">
    <source>
        <dbReference type="RuleBase" id="RU000304"/>
    </source>
</evidence>
<name>A0A1Y1MT33_PHOPY</name>
<accession>A0A1Y1MT33</accession>
<evidence type="ECO:0000256" key="9">
    <source>
        <dbReference type="ARBA" id="ARBA00048679"/>
    </source>
</evidence>
<dbReference type="PROSITE" id="PS00108">
    <property type="entry name" value="PROTEIN_KINASE_ST"/>
    <property type="match status" value="1"/>
</dbReference>
<dbReference type="InterPro" id="IPR001245">
    <property type="entry name" value="Ser-Thr/Tyr_kinase_cat_dom"/>
</dbReference>
<feature type="domain" description="Protein kinase" evidence="12">
    <location>
        <begin position="4"/>
        <end position="258"/>
    </location>
</feature>
<dbReference type="EMBL" id="GEZM01024956">
    <property type="protein sequence ID" value="JAV87675.1"/>
    <property type="molecule type" value="Transcribed_RNA"/>
</dbReference>
<organism evidence="13">
    <name type="scientific">Photinus pyralis</name>
    <name type="common">Common eastern firefly</name>
    <name type="synonym">Lampyris pyralis</name>
    <dbReference type="NCBI Taxonomy" id="7054"/>
    <lineage>
        <taxon>Eukaryota</taxon>
        <taxon>Metazoa</taxon>
        <taxon>Ecdysozoa</taxon>
        <taxon>Arthropoda</taxon>
        <taxon>Hexapoda</taxon>
        <taxon>Insecta</taxon>
        <taxon>Pterygota</taxon>
        <taxon>Neoptera</taxon>
        <taxon>Endopterygota</taxon>
        <taxon>Coleoptera</taxon>
        <taxon>Polyphaga</taxon>
        <taxon>Elateriformia</taxon>
        <taxon>Elateroidea</taxon>
        <taxon>Lampyridae</taxon>
        <taxon>Lampyrinae</taxon>
        <taxon>Photinus</taxon>
    </lineage>
</organism>
<evidence type="ECO:0000313" key="13">
    <source>
        <dbReference type="EMBL" id="JAV87675.1"/>
    </source>
</evidence>
<keyword evidence="5 10" id="KW-0547">Nucleotide-binding</keyword>